<keyword evidence="2" id="KW-1133">Transmembrane helix</keyword>
<dbReference type="PRINTS" id="PR01217">
    <property type="entry name" value="PRICHEXTENSN"/>
</dbReference>
<evidence type="ECO:0008006" key="5">
    <source>
        <dbReference type="Google" id="ProtNLM"/>
    </source>
</evidence>
<keyword evidence="4" id="KW-1185">Reference proteome</keyword>
<evidence type="ECO:0000313" key="3">
    <source>
        <dbReference type="EMBL" id="KAL1511837.1"/>
    </source>
</evidence>
<feature type="transmembrane region" description="Helical" evidence="2">
    <location>
        <begin position="16"/>
        <end position="41"/>
    </location>
</feature>
<proteinExistence type="predicted"/>
<accession>A0AB34J6C6</accession>
<keyword evidence="2" id="KW-0812">Transmembrane</keyword>
<sequence>MESAVTAGRCSPHLRACAAVGLLLIACACLATGIALCFVSWPVDDPSASRAESNRAESASPPPRPTPRPTPPPAPLPSSPPPPLPLLPPPHAPPHSPPPPSRPPPPAPPPSPPQPPLPVCLSTLSASGVAHTYRVQLWVYEGQANVKTVQKTSIAEWTTSPRWSQPDDVLCISVAPRRDPRACFEIRAFDGSWGGQVLHFGCELLTAESISPHAKSLELGYSISSLPRATLHFVVSHMQPRPPSFPPAPTMPPCSSEWCGRYASWITNRESQFHAMWGRVPFKTKGPTEEGCWDDFGGGQLFKDVLLGEVCTRNWMEGALPEFLEDEEGHPNFGATAPALLGFDETIWTYCSAAAGYADARAFSQSNLAKRCVESKNNILRMVNTRPPWTMCQNLAWVTCAILGKLPGQGGRLIRFASAPKELELKEWETPSSWPCYGKCPSDTYAVGNVFFAEVAMFTFLCRNAQEIMSLEVGETFACDFDRGRYYLFASHLLGTQLA</sequence>
<feature type="compositionally biased region" description="Low complexity" evidence="1">
    <location>
        <begin position="47"/>
        <end position="59"/>
    </location>
</feature>
<keyword evidence="2" id="KW-0472">Membrane</keyword>
<comment type="caution">
    <text evidence="3">The sequence shown here is derived from an EMBL/GenBank/DDBJ whole genome shotgun (WGS) entry which is preliminary data.</text>
</comment>
<evidence type="ECO:0000256" key="1">
    <source>
        <dbReference type="SAM" id="MobiDB-lite"/>
    </source>
</evidence>
<gene>
    <name evidence="3" type="ORF">AB1Y20_005122</name>
</gene>
<feature type="region of interest" description="Disordered" evidence="1">
    <location>
        <begin position="47"/>
        <end position="119"/>
    </location>
</feature>
<dbReference type="Proteomes" id="UP001515480">
    <property type="component" value="Unassembled WGS sequence"/>
</dbReference>
<dbReference type="EMBL" id="JBGBPQ010000013">
    <property type="protein sequence ID" value="KAL1511837.1"/>
    <property type="molecule type" value="Genomic_DNA"/>
</dbReference>
<evidence type="ECO:0000256" key="2">
    <source>
        <dbReference type="SAM" id="Phobius"/>
    </source>
</evidence>
<feature type="compositionally biased region" description="Pro residues" evidence="1">
    <location>
        <begin position="60"/>
        <end position="118"/>
    </location>
</feature>
<protein>
    <recommendedName>
        <fullName evidence="5">C2 domain-containing protein</fullName>
    </recommendedName>
</protein>
<organism evidence="3 4">
    <name type="scientific">Prymnesium parvum</name>
    <name type="common">Toxic golden alga</name>
    <dbReference type="NCBI Taxonomy" id="97485"/>
    <lineage>
        <taxon>Eukaryota</taxon>
        <taxon>Haptista</taxon>
        <taxon>Haptophyta</taxon>
        <taxon>Prymnesiophyceae</taxon>
        <taxon>Prymnesiales</taxon>
        <taxon>Prymnesiaceae</taxon>
        <taxon>Prymnesium</taxon>
    </lineage>
</organism>
<name>A0AB34J6C6_PRYPA</name>
<reference evidence="3 4" key="1">
    <citation type="journal article" date="2024" name="Science">
        <title>Giant polyketide synthase enzymes in the biosynthesis of giant marine polyether toxins.</title>
        <authorList>
            <person name="Fallon T.R."/>
            <person name="Shende V.V."/>
            <person name="Wierzbicki I.H."/>
            <person name="Pendleton A.L."/>
            <person name="Watervoot N.F."/>
            <person name="Auber R.P."/>
            <person name="Gonzalez D.J."/>
            <person name="Wisecaver J.H."/>
            <person name="Moore B.S."/>
        </authorList>
    </citation>
    <scope>NUCLEOTIDE SEQUENCE [LARGE SCALE GENOMIC DNA]</scope>
    <source>
        <strain evidence="3 4">12B1</strain>
    </source>
</reference>
<evidence type="ECO:0000313" key="4">
    <source>
        <dbReference type="Proteomes" id="UP001515480"/>
    </source>
</evidence>
<dbReference type="AlphaFoldDB" id="A0AB34J6C6"/>